<organism evidence="2 3">
    <name type="scientific">Paenibacillus medicaginis</name>
    <dbReference type="NCBI Taxonomy" id="1470560"/>
    <lineage>
        <taxon>Bacteria</taxon>
        <taxon>Bacillati</taxon>
        <taxon>Bacillota</taxon>
        <taxon>Bacilli</taxon>
        <taxon>Bacillales</taxon>
        <taxon>Paenibacillaceae</taxon>
        <taxon>Paenibacillus</taxon>
    </lineage>
</organism>
<feature type="transmembrane region" description="Helical" evidence="1">
    <location>
        <begin position="59"/>
        <end position="77"/>
    </location>
</feature>
<feature type="transmembrane region" description="Helical" evidence="1">
    <location>
        <begin position="191"/>
        <end position="210"/>
    </location>
</feature>
<evidence type="ECO:0000313" key="2">
    <source>
        <dbReference type="EMBL" id="MFB5759027.1"/>
    </source>
</evidence>
<sequence length="237" mass="27624">MTGEYFRFLLFNSFEVIAVLIFIMGSFRIPIKWYVKEIIFLAVLMPTISYFQINSDYAGYNTLVQFSILVISFKVLFEENWISSFWRTALGYTIYLMIQTIVALIAVYTDFTTLEEVAVPFTPHGEILQTLSAFTALCIAGFKIFSGDYFSFSFRKINKSKTVYVIVLIFGIASEIFALKFLIFSQNSFNFIVYTILIFIIFILFIYLSIKRERDERTEVVTRIRSALKKEKEVNSK</sequence>
<dbReference type="Proteomes" id="UP001580430">
    <property type="component" value="Unassembled WGS sequence"/>
</dbReference>
<evidence type="ECO:0000313" key="3">
    <source>
        <dbReference type="Proteomes" id="UP001580430"/>
    </source>
</evidence>
<gene>
    <name evidence="2" type="ORF">ACE5LO_01340</name>
</gene>
<keyword evidence="1" id="KW-1133">Transmembrane helix</keyword>
<dbReference type="RefSeq" id="WP_375518279.1">
    <property type="nucleotide sequence ID" value="NZ_JBHIRY010000001.1"/>
</dbReference>
<keyword evidence="1" id="KW-0812">Transmembrane</keyword>
<protein>
    <submittedName>
        <fullName evidence="2">Uncharacterized protein</fullName>
    </submittedName>
</protein>
<feature type="transmembrane region" description="Helical" evidence="1">
    <location>
        <begin position="6"/>
        <end position="27"/>
    </location>
</feature>
<reference evidence="2 3" key="1">
    <citation type="submission" date="2024-09" db="EMBL/GenBank/DDBJ databases">
        <title>Paenibacillus zeirhizospherea sp. nov., isolated from surface of the maize (Zea mays) roots in a horticulture field, Hungary.</title>
        <authorList>
            <person name="Marton D."/>
            <person name="Farkas M."/>
            <person name="Bedics A."/>
            <person name="Toth E."/>
            <person name="Tancsics A."/>
            <person name="Boka K."/>
            <person name="Marati G."/>
            <person name="Kriszt B."/>
            <person name="Cserhati M."/>
        </authorList>
    </citation>
    <scope>NUCLEOTIDE SEQUENCE [LARGE SCALE GENOMIC DNA]</scope>
    <source>
        <strain evidence="2 3">JCM 18446</strain>
    </source>
</reference>
<comment type="caution">
    <text evidence="2">The sequence shown here is derived from an EMBL/GenBank/DDBJ whole genome shotgun (WGS) entry which is preliminary data.</text>
</comment>
<feature type="transmembrane region" description="Helical" evidence="1">
    <location>
        <begin position="34"/>
        <end position="53"/>
    </location>
</feature>
<keyword evidence="3" id="KW-1185">Reference proteome</keyword>
<evidence type="ECO:0000256" key="1">
    <source>
        <dbReference type="SAM" id="Phobius"/>
    </source>
</evidence>
<proteinExistence type="predicted"/>
<keyword evidence="1" id="KW-0472">Membrane</keyword>
<dbReference type="EMBL" id="JBHIRY010000001">
    <property type="protein sequence ID" value="MFB5759027.1"/>
    <property type="molecule type" value="Genomic_DNA"/>
</dbReference>
<feature type="transmembrane region" description="Helical" evidence="1">
    <location>
        <begin position="89"/>
        <end position="108"/>
    </location>
</feature>
<feature type="transmembrane region" description="Helical" evidence="1">
    <location>
        <begin position="162"/>
        <end position="185"/>
    </location>
</feature>
<name>A0ABV5BY92_9BACL</name>
<accession>A0ABV5BY92</accession>
<feature type="transmembrane region" description="Helical" evidence="1">
    <location>
        <begin position="128"/>
        <end position="150"/>
    </location>
</feature>